<organism evidence="2 3">
    <name type="scientific">Flammeovirga pacifica</name>
    <dbReference type="NCBI Taxonomy" id="915059"/>
    <lineage>
        <taxon>Bacteria</taxon>
        <taxon>Pseudomonadati</taxon>
        <taxon>Bacteroidota</taxon>
        <taxon>Cytophagia</taxon>
        <taxon>Cytophagales</taxon>
        <taxon>Flammeovirgaceae</taxon>
        <taxon>Flammeovirga</taxon>
    </lineage>
</organism>
<gene>
    <name evidence="2" type="ORF">NH26_04780</name>
</gene>
<evidence type="ECO:0008006" key="4">
    <source>
        <dbReference type="Google" id="ProtNLM"/>
    </source>
</evidence>
<evidence type="ECO:0000313" key="3">
    <source>
        <dbReference type="Proteomes" id="UP000179797"/>
    </source>
</evidence>
<evidence type="ECO:0000313" key="2">
    <source>
        <dbReference type="EMBL" id="OHX65712.1"/>
    </source>
</evidence>
<evidence type="ECO:0000256" key="1">
    <source>
        <dbReference type="SAM" id="SignalP"/>
    </source>
</evidence>
<name>A0A1S1YXH5_FLAPC</name>
<dbReference type="Proteomes" id="UP000179797">
    <property type="component" value="Unassembled WGS sequence"/>
</dbReference>
<dbReference type="EMBL" id="JRYR02000001">
    <property type="protein sequence ID" value="OHX65712.1"/>
    <property type="molecule type" value="Genomic_DNA"/>
</dbReference>
<feature type="signal peptide" evidence="1">
    <location>
        <begin position="1"/>
        <end position="24"/>
    </location>
</feature>
<keyword evidence="3" id="KW-1185">Reference proteome</keyword>
<dbReference type="AlphaFoldDB" id="A0A1S1YXH5"/>
<comment type="caution">
    <text evidence="2">The sequence shown here is derived from an EMBL/GenBank/DDBJ whole genome shotgun (WGS) entry which is preliminary data.</text>
</comment>
<reference evidence="2 3" key="1">
    <citation type="journal article" date="2012" name="Int. J. Syst. Evol. Microbiol.">
        <title>Flammeovirga pacifica sp. nov., isolated from deep-sea sediment.</title>
        <authorList>
            <person name="Xu H."/>
            <person name="Fu Y."/>
            <person name="Yang N."/>
            <person name="Ding Z."/>
            <person name="Lai Q."/>
            <person name="Zeng R."/>
        </authorList>
    </citation>
    <scope>NUCLEOTIDE SEQUENCE [LARGE SCALE GENOMIC DNA]</scope>
    <source>
        <strain evidence="3">DSM 24597 / LMG 26175 / WPAGA1</strain>
    </source>
</reference>
<keyword evidence="1" id="KW-0732">Signal</keyword>
<protein>
    <recommendedName>
        <fullName evidence="4">SnoaL-like domain-containing protein</fullName>
    </recommendedName>
</protein>
<accession>A0A1S1YXH5</accession>
<proteinExistence type="predicted"/>
<dbReference type="STRING" id="915059.NH26_04780"/>
<sequence>MTNMKSIKTLSILFLCLLGLQVFGQDTPKEEPPMPPARKAAIDSLALEKVHDLSKYISKIGDKETSFSEASRVIERALELFVDDAQIGVSTLGKSQIRYFAIKKYLERLNKLNYKSVNIEWFDIQYISDLEKQPDGKYVGVITIYQKFTGVTEDGMVYKDITKKDITIYVERKTTQIGGREIGFWDVLLGDIKVSETKKG</sequence>
<dbReference type="RefSeq" id="WP_044222290.1">
    <property type="nucleotide sequence ID" value="NZ_JRYR02000001.1"/>
</dbReference>
<feature type="chain" id="PRO_5010369658" description="SnoaL-like domain-containing protein" evidence="1">
    <location>
        <begin position="25"/>
        <end position="200"/>
    </location>
</feature>